<keyword evidence="2" id="KW-1185">Reference proteome</keyword>
<evidence type="ECO:0000313" key="2">
    <source>
        <dbReference type="Proteomes" id="UP001162156"/>
    </source>
</evidence>
<comment type="caution">
    <text evidence="1">The sequence shown here is derived from an EMBL/GenBank/DDBJ whole genome shotgun (WGS) entry which is preliminary data.</text>
</comment>
<name>A0AAV8WP26_9CUCU</name>
<dbReference type="AlphaFoldDB" id="A0AAV8WP26"/>
<gene>
    <name evidence="1" type="ORF">NQ314_019535</name>
</gene>
<reference evidence="1" key="1">
    <citation type="journal article" date="2023" name="Insect Mol. Biol.">
        <title>Genome sequencing provides insights into the evolution of gene families encoding plant cell wall-degrading enzymes in longhorned beetles.</title>
        <authorList>
            <person name="Shin N.R."/>
            <person name="Okamura Y."/>
            <person name="Kirsch R."/>
            <person name="Pauchet Y."/>
        </authorList>
    </citation>
    <scope>NUCLEOTIDE SEQUENCE</scope>
    <source>
        <strain evidence="1">RBIC_L_NR</strain>
    </source>
</reference>
<dbReference type="Proteomes" id="UP001162156">
    <property type="component" value="Unassembled WGS sequence"/>
</dbReference>
<proteinExistence type="predicted"/>
<organism evidence="1 2">
    <name type="scientific">Rhamnusium bicolor</name>
    <dbReference type="NCBI Taxonomy" id="1586634"/>
    <lineage>
        <taxon>Eukaryota</taxon>
        <taxon>Metazoa</taxon>
        <taxon>Ecdysozoa</taxon>
        <taxon>Arthropoda</taxon>
        <taxon>Hexapoda</taxon>
        <taxon>Insecta</taxon>
        <taxon>Pterygota</taxon>
        <taxon>Neoptera</taxon>
        <taxon>Endopterygota</taxon>
        <taxon>Coleoptera</taxon>
        <taxon>Polyphaga</taxon>
        <taxon>Cucujiformia</taxon>
        <taxon>Chrysomeloidea</taxon>
        <taxon>Cerambycidae</taxon>
        <taxon>Lepturinae</taxon>
        <taxon>Rhagiini</taxon>
        <taxon>Rhamnusium</taxon>
    </lineage>
</organism>
<protein>
    <submittedName>
        <fullName evidence="1">Uncharacterized protein</fullName>
    </submittedName>
</protein>
<evidence type="ECO:0000313" key="1">
    <source>
        <dbReference type="EMBL" id="KAJ8927905.1"/>
    </source>
</evidence>
<dbReference type="EMBL" id="JANEYF010005505">
    <property type="protein sequence ID" value="KAJ8927905.1"/>
    <property type="molecule type" value="Genomic_DNA"/>
</dbReference>
<sequence>MSELFCICSDDSHEDILDDILDDIMVDESQSIFSMTVPHTKLSLAYSSLPNKHLYEKDTGHKTLKKVIFFHNTYRLYPP</sequence>
<accession>A0AAV8WP26</accession>